<name>A0A7J6RS10_PEROL</name>
<feature type="compositionally biased region" description="Low complexity" evidence="1">
    <location>
        <begin position="242"/>
        <end position="257"/>
    </location>
</feature>
<dbReference type="EMBL" id="JABANM010020035">
    <property type="protein sequence ID" value="KAF4723518.1"/>
    <property type="molecule type" value="Genomic_DNA"/>
</dbReference>
<dbReference type="AlphaFoldDB" id="A0A7J6RS10"/>
<evidence type="ECO:0000313" key="3">
    <source>
        <dbReference type="Proteomes" id="UP000574390"/>
    </source>
</evidence>
<evidence type="ECO:0000313" key="2">
    <source>
        <dbReference type="EMBL" id="KAF4723518.1"/>
    </source>
</evidence>
<gene>
    <name evidence="2" type="ORF">FOZ62_001581</name>
</gene>
<evidence type="ECO:0000256" key="1">
    <source>
        <dbReference type="SAM" id="MobiDB-lite"/>
    </source>
</evidence>
<protein>
    <submittedName>
        <fullName evidence="2">Uncharacterized protein</fullName>
    </submittedName>
</protein>
<sequence length="257" mass="27025">MEFDLESAGSAQIATFVNRAIATQRTYAGRELPDGKRGCVMLLLYNDGGSCPRDSALYTVISLLIEAGVPGVALLQGGYAAVAELRGDQPLPSQKEILLGQVSETLSTLQETANESLRLAGERLQGTRTQTATKIDEVRIRLGDVTTTAAANVKTQSDALAATANATFERLRGITADPNSWWGQASSGFKSVASKMQQAVVAQSLNGESESLVDSQVPSEYAVEAPPSLSFDRAPNPPAFTPSSSSGEGPAESGKHH</sequence>
<proteinExistence type="predicted"/>
<accession>A0A7J6RS10</accession>
<dbReference type="Proteomes" id="UP000574390">
    <property type="component" value="Unassembled WGS sequence"/>
</dbReference>
<comment type="caution">
    <text evidence="2">The sequence shown here is derived from an EMBL/GenBank/DDBJ whole genome shotgun (WGS) entry which is preliminary data.</text>
</comment>
<reference evidence="2 3" key="1">
    <citation type="submission" date="2020-04" db="EMBL/GenBank/DDBJ databases">
        <title>Perkinsus olseni comparative genomics.</title>
        <authorList>
            <person name="Bogema D.R."/>
        </authorList>
    </citation>
    <scope>NUCLEOTIDE SEQUENCE [LARGE SCALE GENOMIC DNA]</scope>
    <source>
        <strain evidence="2">ATCC PRA-205</strain>
    </source>
</reference>
<organism evidence="2 3">
    <name type="scientific">Perkinsus olseni</name>
    <name type="common">Perkinsus atlanticus</name>
    <dbReference type="NCBI Taxonomy" id="32597"/>
    <lineage>
        <taxon>Eukaryota</taxon>
        <taxon>Sar</taxon>
        <taxon>Alveolata</taxon>
        <taxon>Perkinsozoa</taxon>
        <taxon>Perkinsea</taxon>
        <taxon>Perkinsida</taxon>
        <taxon>Perkinsidae</taxon>
        <taxon>Perkinsus</taxon>
    </lineage>
</organism>
<feature type="region of interest" description="Disordered" evidence="1">
    <location>
        <begin position="211"/>
        <end position="257"/>
    </location>
</feature>